<dbReference type="EMBL" id="SLWA01000004">
    <property type="protein sequence ID" value="TCN57580.1"/>
    <property type="molecule type" value="Genomic_DNA"/>
</dbReference>
<evidence type="ECO:0000313" key="2">
    <source>
        <dbReference type="Proteomes" id="UP000295270"/>
    </source>
</evidence>
<protein>
    <submittedName>
        <fullName evidence="1">Uncharacterized protein</fullName>
    </submittedName>
</protein>
<dbReference type="Proteomes" id="UP000295270">
    <property type="component" value="Unassembled WGS sequence"/>
</dbReference>
<comment type="caution">
    <text evidence="1">The sequence shown here is derived from an EMBL/GenBank/DDBJ whole genome shotgun (WGS) entry which is preliminary data.</text>
</comment>
<organism evidence="1 2">
    <name type="scientific">Flavobacterium circumlabens</name>
    <dbReference type="NCBI Taxonomy" id="2133765"/>
    <lineage>
        <taxon>Bacteria</taxon>
        <taxon>Pseudomonadati</taxon>
        <taxon>Bacteroidota</taxon>
        <taxon>Flavobacteriia</taxon>
        <taxon>Flavobacteriales</taxon>
        <taxon>Flavobacteriaceae</taxon>
        <taxon>Flavobacterium</taxon>
    </lineage>
</organism>
<evidence type="ECO:0000313" key="1">
    <source>
        <dbReference type="EMBL" id="TCN57580.1"/>
    </source>
</evidence>
<gene>
    <name evidence="1" type="ORF">EV142_104240</name>
</gene>
<proteinExistence type="predicted"/>
<keyword evidence="2" id="KW-1185">Reference proteome</keyword>
<name>A0ABY2AYU4_9FLAO</name>
<accession>A0ABY2AYU4</accession>
<sequence>MYKGKTPCQKKVLATPDSYRDKELKGLKIGANLLISGKKTPQKKPF</sequence>
<reference evidence="1 2" key="1">
    <citation type="journal article" date="2015" name="Stand. Genomic Sci.">
        <title>Genomic Encyclopedia of Bacterial and Archaeal Type Strains, Phase III: the genomes of soil and plant-associated and newly described type strains.</title>
        <authorList>
            <person name="Whitman W.B."/>
            <person name="Woyke T."/>
            <person name="Klenk H.P."/>
            <person name="Zhou Y."/>
            <person name="Lilburn T.G."/>
            <person name="Beck B.J."/>
            <person name="De Vos P."/>
            <person name="Vandamme P."/>
            <person name="Eisen J.A."/>
            <person name="Garrity G."/>
            <person name="Hugenholtz P."/>
            <person name="Kyrpides N.C."/>
        </authorList>
    </citation>
    <scope>NUCLEOTIDE SEQUENCE [LARGE SCALE GENOMIC DNA]</scope>
    <source>
        <strain evidence="1 2">P5626</strain>
    </source>
</reference>